<protein>
    <submittedName>
        <fullName evidence="2">Uncharacterized protein</fullName>
    </submittedName>
</protein>
<feature type="region of interest" description="Disordered" evidence="1">
    <location>
        <begin position="1"/>
        <end position="43"/>
    </location>
</feature>
<feature type="compositionally biased region" description="Low complexity" evidence="1">
    <location>
        <begin position="26"/>
        <end position="39"/>
    </location>
</feature>
<dbReference type="KEGG" id="bpg:Bathy09g04170"/>
<evidence type="ECO:0000313" key="2">
    <source>
        <dbReference type="EMBL" id="CCO66577.1"/>
    </source>
</evidence>
<evidence type="ECO:0000313" key="3">
    <source>
        <dbReference type="Proteomes" id="UP000198341"/>
    </source>
</evidence>
<keyword evidence="3" id="KW-1185">Reference proteome</keyword>
<dbReference type="RefSeq" id="XP_007511017.1">
    <property type="nucleotide sequence ID" value="XM_007510955.1"/>
</dbReference>
<dbReference type="Proteomes" id="UP000198341">
    <property type="component" value="Chromosome 9"/>
</dbReference>
<proteinExistence type="predicted"/>
<gene>
    <name evidence="2" type="ORF">Bathy09g04170</name>
</gene>
<dbReference type="GeneID" id="19013923"/>
<accession>K8F3E2</accession>
<dbReference type="AlphaFoldDB" id="K8F3E2"/>
<organism evidence="2 3">
    <name type="scientific">Bathycoccus prasinos</name>
    <dbReference type="NCBI Taxonomy" id="41875"/>
    <lineage>
        <taxon>Eukaryota</taxon>
        <taxon>Viridiplantae</taxon>
        <taxon>Chlorophyta</taxon>
        <taxon>Mamiellophyceae</taxon>
        <taxon>Mamiellales</taxon>
        <taxon>Bathycoccaceae</taxon>
        <taxon>Bathycoccus</taxon>
    </lineage>
</organism>
<reference evidence="2 3" key="1">
    <citation type="submission" date="2011-10" db="EMBL/GenBank/DDBJ databases">
        <authorList>
            <person name="Genoscope - CEA"/>
        </authorList>
    </citation>
    <scope>NUCLEOTIDE SEQUENCE [LARGE SCALE GENOMIC DNA]</scope>
    <source>
        <strain evidence="2 3">RCC 1105</strain>
    </source>
</reference>
<name>K8F3E2_9CHLO</name>
<evidence type="ECO:0000256" key="1">
    <source>
        <dbReference type="SAM" id="MobiDB-lite"/>
    </source>
</evidence>
<sequence>MTQKAGATKAPPPPTSFVRRKRRQRSAQTSRTRATTPTKESGGKGKEVNIKIFLALRPLDGFEFVHKLLRNGKLYPKTFLHHATVLEILNDSEDERTNSLQYLVDFAPKNSLQIETAFKLLVLRTQVPGVIRHEIVHKTFTRKYASSGLEFIGEVKRKSILEAVLFALSSSSSDDEEDKNNKMNTILYEAVDRVSAVEFYASDDWRNLALCENDCRDFAKAYLKYLLNDSDDEEGNEESAVRTTTESR</sequence>
<dbReference type="EMBL" id="FO082270">
    <property type="protein sequence ID" value="CCO66577.1"/>
    <property type="molecule type" value="Genomic_DNA"/>
</dbReference>